<dbReference type="Proteomes" id="UP000648075">
    <property type="component" value="Unassembled WGS sequence"/>
</dbReference>
<dbReference type="InterPro" id="IPR004045">
    <property type="entry name" value="Glutathione_S-Trfase_N"/>
</dbReference>
<dbReference type="InterPro" id="IPR036249">
    <property type="entry name" value="Thioredoxin-like_sf"/>
</dbReference>
<dbReference type="PANTHER" id="PTHR44051">
    <property type="entry name" value="GLUTATHIONE S-TRANSFERASE-RELATED"/>
    <property type="match status" value="1"/>
</dbReference>
<dbReference type="InterPro" id="IPR010987">
    <property type="entry name" value="Glutathione-S-Trfase_C-like"/>
</dbReference>
<feature type="domain" description="GST C-terminal" evidence="2">
    <location>
        <begin position="95"/>
        <end position="222"/>
    </location>
</feature>
<dbReference type="InterPro" id="IPR040079">
    <property type="entry name" value="Glutathione_S-Trfase"/>
</dbReference>
<evidence type="ECO:0000313" key="4">
    <source>
        <dbReference type="Proteomes" id="UP000648075"/>
    </source>
</evidence>
<dbReference type="Gene3D" id="1.20.1050.10">
    <property type="match status" value="1"/>
</dbReference>
<dbReference type="SFLD" id="SFLDG00358">
    <property type="entry name" value="Main_(cytGST)"/>
    <property type="match status" value="1"/>
</dbReference>
<dbReference type="AlphaFoldDB" id="A0A918PK94"/>
<dbReference type="Pfam" id="PF02798">
    <property type="entry name" value="GST_N"/>
    <property type="match status" value="1"/>
</dbReference>
<keyword evidence="4" id="KW-1185">Reference proteome</keyword>
<dbReference type="PANTHER" id="PTHR44051:SF8">
    <property type="entry name" value="GLUTATHIONE S-TRANSFERASE GSTA"/>
    <property type="match status" value="1"/>
</dbReference>
<dbReference type="SUPFAM" id="SSF52833">
    <property type="entry name" value="Thioredoxin-like"/>
    <property type="match status" value="1"/>
</dbReference>
<dbReference type="CDD" id="cd03046">
    <property type="entry name" value="GST_N_GTT1_like"/>
    <property type="match status" value="1"/>
</dbReference>
<protein>
    <submittedName>
        <fullName evidence="3">Glutathione S-transferase</fullName>
    </submittedName>
</protein>
<gene>
    <name evidence="3" type="ORF">GCM10011614_30970</name>
</gene>
<evidence type="ECO:0000259" key="2">
    <source>
        <dbReference type="PROSITE" id="PS50405"/>
    </source>
</evidence>
<dbReference type="SFLD" id="SFLDS00019">
    <property type="entry name" value="Glutathione_Transferase_(cytos"/>
    <property type="match status" value="1"/>
</dbReference>
<dbReference type="EMBL" id="BMZA01000016">
    <property type="protein sequence ID" value="GGZ13718.1"/>
    <property type="molecule type" value="Genomic_DNA"/>
</dbReference>
<feature type="domain" description="GST N-terminal" evidence="1">
    <location>
        <begin position="29"/>
        <end position="92"/>
    </location>
</feature>
<name>A0A918PK94_9SPHN</name>
<reference evidence="3" key="1">
    <citation type="journal article" date="2014" name="Int. J. Syst. Evol. Microbiol.">
        <title>Complete genome sequence of Corynebacterium casei LMG S-19264T (=DSM 44701T), isolated from a smear-ripened cheese.</title>
        <authorList>
            <consortium name="US DOE Joint Genome Institute (JGI-PGF)"/>
            <person name="Walter F."/>
            <person name="Albersmeier A."/>
            <person name="Kalinowski J."/>
            <person name="Ruckert C."/>
        </authorList>
    </citation>
    <scope>NUCLEOTIDE SEQUENCE</scope>
    <source>
        <strain evidence="3">KCTC 32255</strain>
    </source>
</reference>
<reference evidence="3" key="2">
    <citation type="submission" date="2020-09" db="EMBL/GenBank/DDBJ databases">
        <authorList>
            <person name="Sun Q."/>
            <person name="Kim S."/>
        </authorList>
    </citation>
    <scope>NUCLEOTIDE SEQUENCE</scope>
    <source>
        <strain evidence="3">KCTC 32255</strain>
    </source>
</reference>
<dbReference type="InterPro" id="IPR036282">
    <property type="entry name" value="Glutathione-S-Trfase_C_sf"/>
</dbReference>
<dbReference type="FunFam" id="3.40.30.10:FF:000331">
    <property type="entry name" value="Glutathione S-transferase"/>
    <property type="match status" value="1"/>
</dbReference>
<dbReference type="Gene3D" id="3.40.30.10">
    <property type="entry name" value="Glutaredoxin"/>
    <property type="match status" value="1"/>
</dbReference>
<proteinExistence type="predicted"/>
<comment type="caution">
    <text evidence="3">The sequence shown here is derived from an EMBL/GenBank/DDBJ whole genome shotgun (WGS) entry which is preliminary data.</text>
</comment>
<dbReference type="PROSITE" id="PS50404">
    <property type="entry name" value="GST_NTER"/>
    <property type="match status" value="1"/>
</dbReference>
<dbReference type="RefSeq" id="WP_189622200.1">
    <property type="nucleotide sequence ID" value="NZ_BMZA01000016.1"/>
</dbReference>
<evidence type="ECO:0000259" key="1">
    <source>
        <dbReference type="PROSITE" id="PS50404"/>
    </source>
</evidence>
<accession>A0A918PK94</accession>
<sequence length="225" mass="25060">MPIDPQAKLEITAFSWVPPFAHGLVRDLRVRWACEELGLPYRERLVSAMDRPEWYYAEQPWGQVPYLRDGEVTLFESGAILLHIAESTGRLLAPSGQERACALSWLFAAFNSVEPGLFELSNINTFSKNEEWAKLRKPSLLAAVGQRLDRMQAQLGDFEWLAGAFSIADIAMVTVLRNLALADMLVDRPALAAYVERGTARPAFQTALADQLAAFARNAPEPART</sequence>
<dbReference type="SUPFAM" id="SSF47616">
    <property type="entry name" value="GST C-terminal domain-like"/>
    <property type="match status" value="1"/>
</dbReference>
<organism evidence="3 4">
    <name type="scientific">Novosphingobium colocasiae</name>
    <dbReference type="NCBI Taxonomy" id="1256513"/>
    <lineage>
        <taxon>Bacteria</taxon>
        <taxon>Pseudomonadati</taxon>
        <taxon>Pseudomonadota</taxon>
        <taxon>Alphaproteobacteria</taxon>
        <taxon>Sphingomonadales</taxon>
        <taxon>Sphingomonadaceae</taxon>
        <taxon>Novosphingobium</taxon>
    </lineage>
</organism>
<dbReference type="PROSITE" id="PS50405">
    <property type="entry name" value="GST_CTER"/>
    <property type="match status" value="1"/>
</dbReference>
<evidence type="ECO:0000313" key="3">
    <source>
        <dbReference type="EMBL" id="GGZ13718.1"/>
    </source>
</evidence>
<dbReference type="Pfam" id="PF13410">
    <property type="entry name" value="GST_C_2"/>
    <property type="match status" value="1"/>
</dbReference>